<reference evidence="2 3" key="1">
    <citation type="journal article" date="2023" name="Plants (Basel)">
        <title>Bridging the Gap: Combining Genomics and Transcriptomics Approaches to Understand Stylosanthes scabra, an Orphan Legume from the Brazilian Caatinga.</title>
        <authorList>
            <person name="Ferreira-Neto J.R.C."/>
            <person name="da Silva M.D."/>
            <person name="Binneck E."/>
            <person name="de Melo N.F."/>
            <person name="da Silva R.H."/>
            <person name="de Melo A.L.T.M."/>
            <person name="Pandolfi V."/>
            <person name="Bustamante F.O."/>
            <person name="Brasileiro-Vidal A.C."/>
            <person name="Benko-Iseppon A.M."/>
        </authorList>
    </citation>
    <scope>NUCLEOTIDE SEQUENCE [LARGE SCALE GENOMIC DNA]</scope>
    <source>
        <tissue evidence="2">Leaves</tissue>
    </source>
</reference>
<comment type="caution">
    <text evidence="2">The sequence shown here is derived from an EMBL/GenBank/DDBJ whole genome shotgun (WGS) entry which is preliminary data.</text>
</comment>
<keyword evidence="3" id="KW-1185">Reference proteome</keyword>
<dbReference type="EMBL" id="JASCZI010213273">
    <property type="protein sequence ID" value="MED6201075.1"/>
    <property type="molecule type" value="Genomic_DNA"/>
</dbReference>
<feature type="region of interest" description="Disordered" evidence="1">
    <location>
        <begin position="1"/>
        <end position="28"/>
    </location>
</feature>
<feature type="region of interest" description="Disordered" evidence="1">
    <location>
        <begin position="42"/>
        <end position="61"/>
    </location>
</feature>
<name>A0ABU6XUD3_9FABA</name>
<protein>
    <submittedName>
        <fullName evidence="2">Uncharacterized protein</fullName>
    </submittedName>
</protein>
<organism evidence="2 3">
    <name type="scientific">Stylosanthes scabra</name>
    <dbReference type="NCBI Taxonomy" id="79078"/>
    <lineage>
        <taxon>Eukaryota</taxon>
        <taxon>Viridiplantae</taxon>
        <taxon>Streptophyta</taxon>
        <taxon>Embryophyta</taxon>
        <taxon>Tracheophyta</taxon>
        <taxon>Spermatophyta</taxon>
        <taxon>Magnoliopsida</taxon>
        <taxon>eudicotyledons</taxon>
        <taxon>Gunneridae</taxon>
        <taxon>Pentapetalae</taxon>
        <taxon>rosids</taxon>
        <taxon>fabids</taxon>
        <taxon>Fabales</taxon>
        <taxon>Fabaceae</taxon>
        <taxon>Papilionoideae</taxon>
        <taxon>50 kb inversion clade</taxon>
        <taxon>dalbergioids sensu lato</taxon>
        <taxon>Dalbergieae</taxon>
        <taxon>Pterocarpus clade</taxon>
        <taxon>Stylosanthes</taxon>
    </lineage>
</organism>
<accession>A0ABU6XUD3</accession>
<proteinExistence type="predicted"/>
<evidence type="ECO:0000256" key="1">
    <source>
        <dbReference type="SAM" id="MobiDB-lite"/>
    </source>
</evidence>
<feature type="non-terminal residue" evidence="2">
    <location>
        <position position="1"/>
    </location>
</feature>
<dbReference type="Proteomes" id="UP001341840">
    <property type="component" value="Unassembled WGS sequence"/>
</dbReference>
<gene>
    <name evidence="2" type="ORF">PIB30_091427</name>
</gene>
<evidence type="ECO:0000313" key="3">
    <source>
        <dbReference type="Proteomes" id="UP001341840"/>
    </source>
</evidence>
<sequence length="61" mass="6793">DESQKGKAHHTTDPEISETSRDATIPSTNFIRTHDQTGQVFGTSSGCQYTKFPLESSREHL</sequence>
<feature type="non-terminal residue" evidence="2">
    <location>
        <position position="61"/>
    </location>
</feature>
<feature type="compositionally biased region" description="Basic and acidic residues" evidence="1">
    <location>
        <begin position="10"/>
        <end position="21"/>
    </location>
</feature>
<evidence type="ECO:0000313" key="2">
    <source>
        <dbReference type="EMBL" id="MED6201075.1"/>
    </source>
</evidence>